<proteinExistence type="predicted"/>
<protein>
    <submittedName>
        <fullName evidence="1">Uncharacterized protein</fullName>
    </submittedName>
</protein>
<accession>A0A7R9TIT7</accession>
<dbReference type="AlphaFoldDB" id="A0A7R9TIT7"/>
<gene>
    <name evidence="1" type="ORF">MPUS1402_LOCUS5394</name>
</gene>
<evidence type="ECO:0000313" key="1">
    <source>
        <dbReference type="EMBL" id="CAD8236868.1"/>
    </source>
</evidence>
<organism evidence="1">
    <name type="scientific">Micromonas pusilla</name>
    <name type="common">Picoplanktonic green alga</name>
    <name type="synonym">Chromulina pusilla</name>
    <dbReference type="NCBI Taxonomy" id="38833"/>
    <lineage>
        <taxon>Eukaryota</taxon>
        <taxon>Viridiplantae</taxon>
        <taxon>Chlorophyta</taxon>
        <taxon>Mamiellophyceae</taxon>
        <taxon>Mamiellales</taxon>
        <taxon>Mamiellaceae</taxon>
        <taxon>Micromonas</taxon>
    </lineage>
</organism>
<dbReference type="EMBL" id="HBDY01007341">
    <property type="protein sequence ID" value="CAD8236868.1"/>
    <property type="molecule type" value="Transcribed_RNA"/>
</dbReference>
<reference evidence="1" key="1">
    <citation type="submission" date="2021-01" db="EMBL/GenBank/DDBJ databases">
        <authorList>
            <person name="Corre E."/>
            <person name="Pelletier E."/>
            <person name="Niang G."/>
            <person name="Scheremetjew M."/>
            <person name="Finn R."/>
            <person name="Kale V."/>
            <person name="Holt S."/>
            <person name="Cochrane G."/>
            <person name="Meng A."/>
            <person name="Brown T."/>
            <person name="Cohen L."/>
        </authorList>
    </citation>
    <scope>NUCLEOTIDE SEQUENCE</scope>
    <source>
        <strain evidence="1">RCC1614</strain>
    </source>
</reference>
<sequence>MVRDGNPHAGYNKNALRGTLVGNWVEERALEADTGIFRYEGWVPKDDPTDDSVYAKTATRAPFETHPRVVAHSARLESADWRASSRRQFQPPSARDEKLRSYVQTTGHHGARTAAALAAMEEEAARTYAEEDAPETKTHDFNAAFEATTCAASFVEHDLAGAKIGARVMYTQDMTPIPPEACDNDFRAEAGYCDKSQIDAIRSKRAPGGGGHAYVPSLPHSIYAQKHEKGAYPNDNFFGTRDWTGAHGNPFTRNAEYSKDIRDVTKKQMYVD</sequence>
<name>A0A7R9TIT7_MICPS</name>